<gene>
    <name evidence="2" type="ORF">P0502H06.39</name>
    <name evidence="3" type="ORF">P0652A05.4</name>
</gene>
<feature type="region of interest" description="Disordered" evidence="1">
    <location>
        <begin position="31"/>
        <end position="105"/>
    </location>
</feature>
<name>Q69UF6_ORYSJ</name>
<evidence type="ECO:0000256" key="1">
    <source>
        <dbReference type="SAM" id="MobiDB-lite"/>
    </source>
</evidence>
<proteinExistence type="predicted"/>
<reference evidence="4" key="3">
    <citation type="journal article" date="2005" name="Nature">
        <title>The map-based sequence of the rice genome.</title>
        <authorList>
            <consortium name="International rice genome sequencing project (IRGSP)"/>
            <person name="Matsumoto T."/>
            <person name="Wu J."/>
            <person name="Kanamori H."/>
            <person name="Katayose Y."/>
            <person name="Fujisawa M."/>
            <person name="Namiki N."/>
            <person name="Mizuno H."/>
            <person name="Yamamoto K."/>
            <person name="Antonio B.A."/>
            <person name="Baba T."/>
            <person name="Sakata K."/>
            <person name="Nagamura Y."/>
            <person name="Aoki H."/>
            <person name="Arikawa K."/>
            <person name="Arita K."/>
            <person name="Bito T."/>
            <person name="Chiden Y."/>
            <person name="Fujitsuka N."/>
            <person name="Fukunaka R."/>
            <person name="Hamada M."/>
            <person name="Harada C."/>
            <person name="Hayashi A."/>
            <person name="Hijishita S."/>
            <person name="Honda M."/>
            <person name="Hosokawa S."/>
            <person name="Ichikawa Y."/>
            <person name="Idonuma A."/>
            <person name="Iijima M."/>
            <person name="Ikeda M."/>
            <person name="Ikeno M."/>
            <person name="Ito K."/>
            <person name="Ito S."/>
            <person name="Ito T."/>
            <person name="Ito Y."/>
            <person name="Ito Y."/>
            <person name="Iwabuchi A."/>
            <person name="Kamiya K."/>
            <person name="Karasawa W."/>
            <person name="Kurita K."/>
            <person name="Katagiri S."/>
            <person name="Kikuta A."/>
            <person name="Kobayashi H."/>
            <person name="Kobayashi N."/>
            <person name="Machita K."/>
            <person name="Maehara T."/>
            <person name="Masukawa M."/>
            <person name="Mizubayashi T."/>
            <person name="Mukai Y."/>
            <person name="Nagasaki H."/>
            <person name="Nagata Y."/>
            <person name="Naito S."/>
            <person name="Nakashima M."/>
            <person name="Nakama Y."/>
            <person name="Nakamichi Y."/>
            <person name="Nakamura M."/>
            <person name="Meguro A."/>
            <person name="Negishi M."/>
            <person name="Ohta I."/>
            <person name="Ohta T."/>
            <person name="Okamoto M."/>
            <person name="Ono N."/>
            <person name="Saji S."/>
            <person name="Sakaguchi M."/>
            <person name="Sakai K."/>
            <person name="Shibata M."/>
            <person name="Shimokawa T."/>
            <person name="Song J."/>
            <person name="Takazaki Y."/>
            <person name="Terasawa K."/>
            <person name="Tsugane M."/>
            <person name="Tsuji K."/>
            <person name="Ueda S."/>
            <person name="Waki K."/>
            <person name="Yamagata H."/>
            <person name="Yamamoto M."/>
            <person name="Yamamoto S."/>
            <person name="Yamane H."/>
            <person name="Yoshiki S."/>
            <person name="Yoshihara R."/>
            <person name="Yukawa K."/>
            <person name="Zhong H."/>
            <person name="Yano M."/>
            <person name="Yuan Q."/>
            <person name="Ouyang S."/>
            <person name="Liu J."/>
            <person name="Jones K.M."/>
            <person name="Gansberger K."/>
            <person name="Moffat K."/>
            <person name="Hill J."/>
            <person name="Bera J."/>
            <person name="Fadrosh D."/>
            <person name="Jin S."/>
            <person name="Johri S."/>
            <person name="Kim M."/>
            <person name="Overton L."/>
            <person name="Reardon M."/>
            <person name="Tsitrin T."/>
            <person name="Vuong H."/>
            <person name="Weaver B."/>
            <person name="Ciecko A."/>
            <person name="Tallon L."/>
            <person name="Jackson J."/>
            <person name="Pai G."/>
            <person name="Aken S.V."/>
            <person name="Utterback T."/>
            <person name="Reidmuller S."/>
            <person name="Feldblyum T."/>
            <person name="Hsiao J."/>
            <person name="Zismann V."/>
            <person name="Iobst S."/>
            <person name="de Vazeille A.R."/>
            <person name="Buell C.R."/>
            <person name="Ying K."/>
            <person name="Li Y."/>
            <person name="Lu T."/>
            <person name="Huang Y."/>
            <person name="Zhao Q."/>
            <person name="Feng Q."/>
            <person name="Zhang L."/>
            <person name="Zhu J."/>
            <person name="Weng Q."/>
            <person name="Mu J."/>
            <person name="Lu Y."/>
            <person name="Fan D."/>
            <person name="Liu Y."/>
            <person name="Guan J."/>
            <person name="Zhang Y."/>
            <person name="Yu S."/>
            <person name="Liu X."/>
            <person name="Zhang Y."/>
            <person name="Hong G."/>
            <person name="Han B."/>
            <person name="Choisne N."/>
            <person name="Demange N."/>
            <person name="Orjeda G."/>
            <person name="Samain S."/>
            <person name="Cattolico L."/>
            <person name="Pelletier E."/>
            <person name="Couloux A."/>
            <person name="Segurens B."/>
            <person name="Wincker P."/>
            <person name="D'Hont A."/>
            <person name="Scarpelli C."/>
            <person name="Weissenbach J."/>
            <person name="Salanoubat M."/>
            <person name="Quetier F."/>
            <person name="Yu Y."/>
            <person name="Kim H.R."/>
            <person name="Rambo T."/>
            <person name="Currie J."/>
            <person name="Collura K."/>
            <person name="Luo M."/>
            <person name="Yang T."/>
            <person name="Ammiraju J.S.S."/>
            <person name="Engler F."/>
            <person name="Soderlund C."/>
            <person name="Wing R.A."/>
            <person name="Palmer L.E."/>
            <person name="de la Bastide M."/>
            <person name="Spiegel L."/>
            <person name="Nascimento L."/>
            <person name="Zutavern T."/>
            <person name="O'Shaughnessy A."/>
            <person name="Dike S."/>
            <person name="Dedhia N."/>
            <person name="Preston R."/>
            <person name="Balija V."/>
            <person name="McCombie W.R."/>
            <person name="Chow T."/>
            <person name="Chen H."/>
            <person name="Chung M."/>
            <person name="Chen C."/>
            <person name="Shaw J."/>
            <person name="Wu H."/>
            <person name="Hsiao K."/>
            <person name="Chao Y."/>
            <person name="Chu M."/>
            <person name="Cheng C."/>
            <person name="Hour A."/>
            <person name="Lee P."/>
            <person name="Lin S."/>
            <person name="Lin Y."/>
            <person name="Liou J."/>
            <person name="Liu S."/>
            <person name="Hsing Y."/>
            <person name="Raghuvanshi S."/>
            <person name="Mohanty A."/>
            <person name="Bharti A.K."/>
            <person name="Gaur A."/>
            <person name="Gupta V."/>
            <person name="Kumar D."/>
            <person name="Ravi V."/>
            <person name="Vij S."/>
            <person name="Kapur A."/>
            <person name="Khurana P."/>
            <person name="Khurana P."/>
            <person name="Khurana J.P."/>
            <person name="Tyagi A.K."/>
            <person name="Gaikwad K."/>
            <person name="Singh A."/>
            <person name="Dalal V."/>
            <person name="Srivastava S."/>
            <person name="Dixit A."/>
            <person name="Pal A.K."/>
            <person name="Ghazi I.A."/>
            <person name="Yadav M."/>
            <person name="Pandit A."/>
            <person name="Bhargava A."/>
            <person name="Sureshbabu K."/>
            <person name="Batra K."/>
            <person name="Sharma T.R."/>
            <person name="Mohapatra T."/>
            <person name="Singh N.K."/>
            <person name="Messing J."/>
            <person name="Nelson A.B."/>
            <person name="Fuks G."/>
            <person name="Kavchok S."/>
            <person name="Keizer G."/>
            <person name="Linton E."/>
            <person name="Llaca V."/>
            <person name="Song R."/>
            <person name="Tanyolac B."/>
            <person name="Young S."/>
            <person name="Ho-Il K."/>
            <person name="Hahn J.H."/>
            <person name="Sangsakoo G."/>
            <person name="Vanavichit A."/>
            <person name="de Mattos Luiz.A.T."/>
            <person name="Zimmer P.D."/>
            <person name="Malone G."/>
            <person name="Dellagostin O."/>
            <person name="de Oliveira A.C."/>
            <person name="Bevan M."/>
            <person name="Bancroft I."/>
            <person name="Minx P."/>
            <person name="Cordum H."/>
            <person name="Wilson R."/>
            <person name="Cheng Z."/>
            <person name="Jin W."/>
            <person name="Jiang J."/>
            <person name="Leong S.A."/>
            <person name="Iwama H."/>
            <person name="Gojobori T."/>
            <person name="Itoh T."/>
            <person name="Niimura Y."/>
            <person name="Fujii Y."/>
            <person name="Habara T."/>
            <person name="Sakai H."/>
            <person name="Sato Y."/>
            <person name="Wilson G."/>
            <person name="Kumar K."/>
            <person name="McCouch S."/>
            <person name="Juretic N."/>
            <person name="Hoen D."/>
            <person name="Wright S."/>
            <person name="Bruskiewich R."/>
            <person name="Bureau T."/>
            <person name="Miyao A."/>
            <person name="Hirochika H."/>
            <person name="Nishikawa T."/>
            <person name="Kadowaki K."/>
            <person name="Sugiura M."/>
            <person name="Burr B."/>
            <person name="Sasaki T."/>
        </authorList>
    </citation>
    <scope>NUCLEOTIDE SEQUENCE [LARGE SCALE GENOMIC DNA]</scope>
    <source>
        <strain evidence="4">cv. Nipponbare</strain>
    </source>
</reference>
<sequence length="105" mass="12417">MSYYVDPCNNVLQYPLYPVYGYHPSIVARQLRRQQRQHQPQPSIPCFNNAGVDSSRQNRLPGLHHDADLSRSISDRKRERSGYKPRRLHVEKSSRRGRERNMNDI</sequence>
<evidence type="ECO:0000313" key="3">
    <source>
        <dbReference type="EMBL" id="BAD33113.1"/>
    </source>
</evidence>
<evidence type="ECO:0000313" key="4">
    <source>
        <dbReference type="Proteomes" id="UP000000763"/>
    </source>
</evidence>
<dbReference type="EMBL" id="AP004571">
    <property type="protein sequence ID" value="BAD33113.1"/>
    <property type="molecule type" value="Genomic_DNA"/>
</dbReference>
<feature type="compositionally biased region" description="Basic and acidic residues" evidence="1">
    <location>
        <begin position="63"/>
        <end position="105"/>
    </location>
</feature>
<reference evidence="4" key="4">
    <citation type="journal article" date="2008" name="Nucleic Acids Res.">
        <title>The rice annotation project database (RAP-DB): 2008 update.</title>
        <authorList>
            <consortium name="The rice annotation project (RAP)"/>
        </authorList>
    </citation>
    <scope>GENOME REANNOTATION</scope>
    <source>
        <strain evidence="4">cv. Nipponbare</strain>
    </source>
</reference>
<evidence type="ECO:0000313" key="2">
    <source>
        <dbReference type="EMBL" id="BAD32871.1"/>
    </source>
</evidence>
<dbReference type="EMBL" id="AP003617">
    <property type="protein sequence ID" value="BAD32871.1"/>
    <property type="molecule type" value="Genomic_DNA"/>
</dbReference>
<protein>
    <submittedName>
        <fullName evidence="3">Uncharacterized protein</fullName>
    </submittedName>
</protein>
<dbReference type="AlphaFoldDB" id="Q69UF6"/>
<organism evidence="3 4">
    <name type="scientific">Oryza sativa subsp. japonica</name>
    <name type="common">Rice</name>
    <dbReference type="NCBI Taxonomy" id="39947"/>
    <lineage>
        <taxon>Eukaryota</taxon>
        <taxon>Viridiplantae</taxon>
        <taxon>Streptophyta</taxon>
        <taxon>Embryophyta</taxon>
        <taxon>Tracheophyta</taxon>
        <taxon>Spermatophyta</taxon>
        <taxon>Magnoliopsida</taxon>
        <taxon>Liliopsida</taxon>
        <taxon>Poales</taxon>
        <taxon>Poaceae</taxon>
        <taxon>BOP clade</taxon>
        <taxon>Oryzoideae</taxon>
        <taxon>Oryzeae</taxon>
        <taxon>Oryzinae</taxon>
        <taxon>Oryza</taxon>
        <taxon>Oryza sativa</taxon>
    </lineage>
</organism>
<reference evidence="3" key="2">
    <citation type="submission" date="2001-12" db="EMBL/GenBank/DDBJ databases">
        <title>Oryza sativa nipponbare(GA3) genomic DNA, chromosome 6, PAC clone:P0652A05.</title>
        <authorList>
            <person name="Sasaki T."/>
            <person name="Matsumoto T."/>
            <person name="Yamamoto K."/>
        </authorList>
    </citation>
    <scope>NUCLEOTIDE SEQUENCE</scope>
</reference>
<dbReference type="Proteomes" id="UP000000763">
    <property type="component" value="Chromosome 6"/>
</dbReference>
<reference evidence="2" key="1">
    <citation type="submission" date="2001-05" db="EMBL/GenBank/DDBJ databases">
        <title>Oryza sativa nipponbare(GA3) genomic DNA, chromosome 6, PAC clone:P0502H06.</title>
        <authorList>
            <person name="Sasaki T."/>
            <person name="Matsumoto T."/>
            <person name="Yamamoto K."/>
        </authorList>
    </citation>
    <scope>NUCLEOTIDE SEQUENCE</scope>
</reference>
<accession>Q69UF6</accession>